<dbReference type="AlphaFoldDB" id="A0A1X6MQP4"/>
<evidence type="ECO:0000256" key="1">
    <source>
        <dbReference type="SAM" id="MobiDB-lite"/>
    </source>
</evidence>
<gene>
    <name evidence="2" type="ORF">POSPLADRAFT_1152393</name>
</gene>
<feature type="non-terminal residue" evidence="2">
    <location>
        <position position="1"/>
    </location>
</feature>
<evidence type="ECO:0000313" key="3">
    <source>
        <dbReference type="Proteomes" id="UP000194127"/>
    </source>
</evidence>
<dbReference type="RefSeq" id="XP_024335505.1">
    <property type="nucleotide sequence ID" value="XM_024486650.1"/>
</dbReference>
<dbReference type="GeneID" id="36331599"/>
<name>A0A1X6MQP4_9APHY</name>
<proteinExistence type="predicted"/>
<feature type="compositionally biased region" description="Basic and acidic residues" evidence="1">
    <location>
        <begin position="492"/>
        <end position="502"/>
    </location>
</feature>
<feature type="compositionally biased region" description="Basic and acidic residues" evidence="1">
    <location>
        <begin position="160"/>
        <end position="173"/>
    </location>
</feature>
<keyword evidence="3" id="KW-1185">Reference proteome</keyword>
<feature type="region of interest" description="Disordered" evidence="1">
    <location>
        <begin position="104"/>
        <end position="173"/>
    </location>
</feature>
<evidence type="ECO:0000313" key="2">
    <source>
        <dbReference type="EMBL" id="OSX58711.1"/>
    </source>
</evidence>
<dbReference type="EMBL" id="KZ110604">
    <property type="protein sequence ID" value="OSX58711.1"/>
    <property type="molecule type" value="Genomic_DNA"/>
</dbReference>
<dbReference type="OrthoDB" id="10287119at2759"/>
<sequence length="508" mass="55276">LGVEVPIALNGDGLGVGLADDLDALAADERDVLGNDQASNGFRRMQDRAARREMNDSCVGINPVHRMFRASSLVCTDDVYGKLTFTQQSYTVDAMRATADCGEWSKGQGERRHAEAEDAGLEGAHGLSSRPGMHLQMAGTTTPRSHAKASSRPSPSATVDSRESREQKVLEGRADEVDEELQYTEVDIGVQGVGEISGREVREGNGTSGVDGVRRRAEEMVDVKKKGGWNGDFVRVGEMDAAVTPRHCVAARRGLSRVRWWGMTSVYQDVSVHPQLVNADVPILARRLHIDGRPPSRFVVAAPVYRCWVCPSPHPVHAWTAYSPFLPIERGSTVRLLDANSAVSVDGPGPANSATPFLWDLRVGDPEAGRITPAREWLGRVAGRKLKDIAILRLRAPAVSRKDDTSGLTSKTGIESKPLPMTFQLDLKRRMCCLGTRWKSEGEMDVAVLRPRALAVLLNVKRRIASESGVGEDQAGNRGQRPDLLLAEGDEDGGRVARGSRETRKRAS</sequence>
<accession>A0A1X6MQP4</accession>
<protein>
    <submittedName>
        <fullName evidence="2">Uncharacterized protein</fullName>
    </submittedName>
</protein>
<organism evidence="2 3">
    <name type="scientific">Postia placenta MAD-698-R-SB12</name>
    <dbReference type="NCBI Taxonomy" id="670580"/>
    <lineage>
        <taxon>Eukaryota</taxon>
        <taxon>Fungi</taxon>
        <taxon>Dikarya</taxon>
        <taxon>Basidiomycota</taxon>
        <taxon>Agaricomycotina</taxon>
        <taxon>Agaricomycetes</taxon>
        <taxon>Polyporales</taxon>
        <taxon>Adustoporiaceae</taxon>
        <taxon>Rhodonia</taxon>
    </lineage>
</organism>
<dbReference type="Proteomes" id="UP000194127">
    <property type="component" value="Unassembled WGS sequence"/>
</dbReference>
<reference evidence="2 3" key="1">
    <citation type="submission" date="2017-04" db="EMBL/GenBank/DDBJ databases">
        <title>Genome Sequence of the Model Brown-Rot Fungus Postia placenta SB12.</title>
        <authorList>
            <consortium name="DOE Joint Genome Institute"/>
            <person name="Gaskell J."/>
            <person name="Kersten P."/>
            <person name="Larrondo L.F."/>
            <person name="Canessa P."/>
            <person name="Martinez D."/>
            <person name="Hibbett D."/>
            <person name="Schmoll M."/>
            <person name="Kubicek C.P."/>
            <person name="Martinez A.T."/>
            <person name="Yadav J."/>
            <person name="Master E."/>
            <person name="Magnuson J.K."/>
            <person name="James T."/>
            <person name="Yaver D."/>
            <person name="Berka R."/>
            <person name="Labutti K."/>
            <person name="Lipzen A."/>
            <person name="Aerts A."/>
            <person name="Barry K."/>
            <person name="Henrissat B."/>
            <person name="Blanchette R."/>
            <person name="Grigoriev I."/>
            <person name="Cullen D."/>
        </authorList>
    </citation>
    <scope>NUCLEOTIDE SEQUENCE [LARGE SCALE GENOMIC DNA]</scope>
    <source>
        <strain evidence="2 3">MAD-698-R-SB12</strain>
    </source>
</reference>
<feature type="region of interest" description="Disordered" evidence="1">
    <location>
        <begin position="468"/>
        <end position="508"/>
    </location>
</feature>